<feature type="transmembrane region" description="Helical" evidence="1">
    <location>
        <begin position="75"/>
        <end position="94"/>
    </location>
</feature>
<reference evidence="3" key="1">
    <citation type="submission" date="2021-01" db="EMBL/GenBank/DDBJ databases">
        <title>Genome seq and assembly of Tabrizicola sp. KVB23.</title>
        <authorList>
            <person name="Chhetri G."/>
        </authorList>
    </citation>
    <scope>NUCLEOTIDE SEQUENCE</scope>
    <source>
        <strain evidence="3">KVB23</strain>
    </source>
</reference>
<evidence type="ECO:0000313" key="3">
    <source>
        <dbReference type="EMBL" id="MBL4929568.1"/>
    </source>
</evidence>
<dbReference type="InterPro" id="IPR037185">
    <property type="entry name" value="EmrE-like"/>
</dbReference>
<feature type="transmembrane region" description="Helical" evidence="1">
    <location>
        <begin position="36"/>
        <end position="55"/>
    </location>
</feature>
<dbReference type="GO" id="GO:0016020">
    <property type="term" value="C:membrane"/>
    <property type="evidence" value="ECO:0007669"/>
    <property type="project" value="InterPro"/>
</dbReference>
<feature type="transmembrane region" description="Helical" evidence="1">
    <location>
        <begin position="126"/>
        <end position="144"/>
    </location>
</feature>
<feature type="transmembrane region" description="Helical" evidence="1">
    <location>
        <begin position="181"/>
        <end position="201"/>
    </location>
</feature>
<evidence type="ECO:0000259" key="2">
    <source>
        <dbReference type="Pfam" id="PF00892"/>
    </source>
</evidence>
<feature type="transmembrane region" description="Helical" evidence="1">
    <location>
        <begin position="264"/>
        <end position="281"/>
    </location>
</feature>
<feature type="domain" description="EamA" evidence="2">
    <location>
        <begin position="151"/>
        <end position="278"/>
    </location>
</feature>
<organism evidence="3 4">
    <name type="scientific">Fuscibacter oryzae</name>
    <dbReference type="NCBI Taxonomy" id="2803939"/>
    <lineage>
        <taxon>Bacteria</taxon>
        <taxon>Pseudomonadati</taxon>
        <taxon>Pseudomonadota</taxon>
        <taxon>Alphaproteobacteria</taxon>
        <taxon>Rhodobacterales</taxon>
        <taxon>Paracoccaceae</taxon>
        <taxon>Fuscibacter</taxon>
    </lineage>
</organism>
<keyword evidence="1" id="KW-1133">Transmembrane helix</keyword>
<dbReference type="Proteomes" id="UP000619033">
    <property type="component" value="Unassembled WGS sequence"/>
</dbReference>
<proteinExistence type="predicted"/>
<feature type="transmembrane region" description="Helical" evidence="1">
    <location>
        <begin position="238"/>
        <end position="258"/>
    </location>
</feature>
<dbReference type="PANTHER" id="PTHR22911">
    <property type="entry name" value="ACYL-MALONYL CONDENSING ENZYME-RELATED"/>
    <property type="match status" value="1"/>
</dbReference>
<feature type="transmembrane region" description="Helical" evidence="1">
    <location>
        <begin position="150"/>
        <end position="169"/>
    </location>
</feature>
<dbReference type="EMBL" id="JAESVP010000009">
    <property type="protein sequence ID" value="MBL4929568.1"/>
    <property type="molecule type" value="Genomic_DNA"/>
</dbReference>
<keyword evidence="1" id="KW-0472">Membrane</keyword>
<dbReference type="SUPFAM" id="SSF103481">
    <property type="entry name" value="Multidrug resistance efflux transporter EmrE"/>
    <property type="match status" value="2"/>
</dbReference>
<keyword evidence="4" id="KW-1185">Reference proteome</keyword>
<dbReference type="AlphaFoldDB" id="A0A8J7MSL1"/>
<sequence length="289" mass="31374">MTPNNRRGIWLMVATVFAFACQDGFSRHLAGTYNTLMVVMLRYWVFAAFVLVLALRRPEGFRAAVRSDHMPMHVVRGALLVAEIAIIVWGYTLIGLIESHAVFAICPLLVVALSGPVLGERITPRRWVAVGVGLLGVLVILRPGGGVFSWPALLPMISAILFAIYSVLTRLGARAERMFPNFFWPAIIGAFLITFLGLPNWQPVARFDWLLIAGYAAAAVASNWLMLKTYEAAEASAVQPFAYMHIVFASIIALVVFGEHLAPAVALGAAIVVASGLFALISERKPANG</sequence>
<feature type="transmembrane region" description="Helical" evidence="1">
    <location>
        <begin position="100"/>
        <end position="119"/>
    </location>
</feature>
<gene>
    <name evidence="3" type="ORF">JI744_15795</name>
</gene>
<accession>A0A8J7MSL1</accession>
<keyword evidence="1" id="KW-0812">Transmembrane</keyword>
<dbReference type="RefSeq" id="WP_202662112.1">
    <property type="nucleotide sequence ID" value="NZ_JAESVP010000009.1"/>
</dbReference>
<name>A0A8J7MSL1_9RHOB</name>
<dbReference type="PROSITE" id="PS51257">
    <property type="entry name" value="PROKAR_LIPOPROTEIN"/>
    <property type="match status" value="1"/>
</dbReference>
<feature type="transmembrane region" description="Helical" evidence="1">
    <location>
        <begin position="207"/>
        <end position="226"/>
    </location>
</feature>
<feature type="domain" description="EamA" evidence="2">
    <location>
        <begin position="7"/>
        <end position="141"/>
    </location>
</feature>
<evidence type="ECO:0000313" key="4">
    <source>
        <dbReference type="Proteomes" id="UP000619033"/>
    </source>
</evidence>
<dbReference type="Pfam" id="PF00892">
    <property type="entry name" value="EamA"/>
    <property type="match status" value="2"/>
</dbReference>
<comment type="caution">
    <text evidence="3">The sequence shown here is derived from an EMBL/GenBank/DDBJ whole genome shotgun (WGS) entry which is preliminary data.</text>
</comment>
<dbReference type="PANTHER" id="PTHR22911:SF103">
    <property type="entry name" value="BLR2811 PROTEIN"/>
    <property type="match status" value="1"/>
</dbReference>
<dbReference type="InterPro" id="IPR000620">
    <property type="entry name" value="EamA_dom"/>
</dbReference>
<evidence type="ECO:0000256" key="1">
    <source>
        <dbReference type="SAM" id="Phobius"/>
    </source>
</evidence>
<protein>
    <submittedName>
        <fullName evidence="3">DMT family transporter</fullName>
    </submittedName>
</protein>